<evidence type="ECO:0000313" key="1">
    <source>
        <dbReference type="EMBL" id="ONK77783.1"/>
    </source>
</evidence>
<proteinExistence type="predicted"/>
<name>A0A5P1FJ95_ASPOF</name>
<evidence type="ECO:0008006" key="3">
    <source>
        <dbReference type="Google" id="ProtNLM"/>
    </source>
</evidence>
<feature type="non-terminal residue" evidence="1">
    <location>
        <position position="1"/>
    </location>
</feature>
<evidence type="ECO:0000313" key="2">
    <source>
        <dbReference type="Proteomes" id="UP000243459"/>
    </source>
</evidence>
<feature type="non-terminal residue" evidence="1">
    <location>
        <position position="54"/>
    </location>
</feature>
<dbReference type="PANTHER" id="PTHR46758:SF2">
    <property type="entry name" value="OJ1485_B09.11 PROTEIN"/>
    <property type="match status" value="1"/>
</dbReference>
<reference evidence="2" key="1">
    <citation type="journal article" date="2017" name="Nat. Commun.">
        <title>The asparagus genome sheds light on the origin and evolution of a young Y chromosome.</title>
        <authorList>
            <person name="Harkess A."/>
            <person name="Zhou J."/>
            <person name="Xu C."/>
            <person name="Bowers J.E."/>
            <person name="Van der Hulst R."/>
            <person name="Ayyampalayam S."/>
            <person name="Mercati F."/>
            <person name="Riccardi P."/>
            <person name="McKain M.R."/>
            <person name="Kakrana A."/>
            <person name="Tang H."/>
            <person name="Ray J."/>
            <person name="Groenendijk J."/>
            <person name="Arikit S."/>
            <person name="Mathioni S.M."/>
            <person name="Nakano M."/>
            <person name="Shan H."/>
            <person name="Telgmann-Rauber A."/>
            <person name="Kanno A."/>
            <person name="Yue Z."/>
            <person name="Chen H."/>
            <person name="Li W."/>
            <person name="Chen Y."/>
            <person name="Xu X."/>
            <person name="Zhang Y."/>
            <person name="Luo S."/>
            <person name="Chen H."/>
            <person name="Gao J."/>
            <person name="Mao Z."/>
            <person name="Pires J.C."/>
            <person name="Luo M."/>
            <person name="Kudrna D."/>
            <person name="Wing R.A."/>
            <person name="Meyers B.C."/>
            <person name="Yi K."/>
            <person name="Kong H."/>
            <person name="Lavrijsen P."/>
            <person name="Sunseri F."/>
            <person name="Falavigna A."/>
            <person name="Ye Y."/>
            <person name="Leebens-Mack J.H."/>
            <person name="Chen G."/>
        </authorList>
    </citation>
    <scope>NUCLEOTIDE SEQUENCE [LARGE SCALE GENOMIC DNA]</scope>
    <source>
        <strain evidence="2">cv. DH0086</strain>
    </source>
</reference>
<gene>
    <name evidence="1" type="ORF">A4U43_C02F10530</name>
</gene>
<protein>
    <recommendedName>
        <fullName evidence="3">Sel1 repeat family protein</fullName>
    </recommendedName>
</protein>
<dbReference type="InterPro" id="IPR044508">
    <property type="entry name" value="At5g50450/At1g67340-like"/>
</dbReference>
<dbReference type="EMBL" id="CM007382">
    <property type="protein sequence ID" value="ONK77783.1"/>
    <property type="molecule type" value="Genomic_DNA"/>
</dbReference>
<keyword evidence="2" id="KW-1185">Reference proteome</keyword>
<accession>A0A5P1FJ95</accession>
<organism evidence="1 2">
    <name type="scientific">Asparagus officinalis</name>
    <name type="common">Garden asparagus</name>
    <dbReference type="NCBI Taxonomy" id="4686"/>
    <lineage>
        <taxon>Eukaryota</taxon>
        <taxon>Viridiplantae</taxon>
        <taxon>Streptophyta</taxon>
        <taxon>Embryophyta</taxon>
        <taxon>Tracheophyta</taxon>
        <taxon>Spermatophyta</taxon>
        <taxon>Magnoliopsida</taxon>
        <taxon>Liliopsida</taxon>
        <taxon>Asparagales</taxon>
        <taxon>Asparagaceae</taxon>
        <taxon>Asparagoideae</taxon>
        <taxon>Asparagus</taxon>
    </lineage>
</organism>
<dbReference type="Proteomes" id="UP000243459">
    <property type="component" value="Chromosome 2"/>
</dbReference>
<dbReference type="Gramene" id="ONK77783">
    <property type="protein sequence ID" value="ONK77783"/>
    <property type="gene ID" value="A4U43_C02F10530"/>
</dbReference>
<dbReference type="PANTHER" id="PTHR46758">
    <property type="entry name" value="MYND DOMAIN-CONTAINING"/>
    <property type="match status" value="1"/>
</dbReference>
<dbReference type="AlphaFoldDB" id="A0A5P1FJ95"/>
<sequence>CKRFNGLGVNPMVLAKASAKSLAVRAKNWSEQAHRFLKRCADSGNLEACYILGM</sequence>